<dbReference type="Gene3D" id="3.20.20.70">
    <property type="entry name" value="Aldolase class I"/>
    <property type="match status" value="1"/>
</dbReference>
<evidence type="ECO:0000256" key="3">
    <source>
        <dbReference type="ARBA" id="ARBA00022833"/>
    </source>
</evidence>
<evidence type="ECO:0000256" key="2">
    <source>
        <dbReference type="ARBA" id="ARBA00022723"/>
    </source>
</evidence>
<dbReference type="GO" id="GO:0004332">
    <property type="term" value="F:fructose-bisphosphate aldolase activity"/>
    <property type="evidence" value="ECO:0007669"/>
    <property type="project" value="InterPro"/>
</dbReference>
<dbReference type="GO" id="GO:0006094">
    <property type="term" value="P:gluconeogenesis"/>
    <property type="evidence" value="ECO:0007669"/>
    <property type="project" value="TreeGrafter"/>
</dbReference>
<dbReference type="PANTHER" id="PTHR30559">
    <property type="entry name" value="FRUCTOSE-BISPHOSPHATE ALDOLASE CLASS 2"/>
    <property type="match status" value="1"/>
</dbReference>
<evidence type="ECO:0000256" key="4">
    <source>
        <dbReference type="ARBA" id="ARBA00023239"/>
    </source>
</evidence>
<keyword evidence="3" id="KW-0862">Zinc</keyword>
<organism evidence="5">
    <name type="scientific">human gut metagenome</name>
    <dbReference type="NCBI Taxonomy" id="408170"/>
    <lineage>
        <taxon>unclassified sequences</taxon>
        <taxon>metagenomes</taxon>
        <taxon>organismal metagenomes</taxon>
    </lineage>
</organism>
<dbReference type="GO" id="GO:0006096">
    <property type="term" value="P:glycolytic process"/>
    <property type="evidence" value="ECO:0007669"/>
    <property type="project" value="InterPro"/>
</dbReference>
<evidence type="ECO:0000313" key="5">
    <source>
        <dbReference type="EMBL" id="ETJ38616.1"/>
    </source>
</evidence>
<dbReference type="EMBL" id="AZMM01007308">
    <property type="protein sequence ID" value="ETJ38616.1"/>
    <property type="molecule type" value="Genomic_DNA"/>
</dbReference>
<comment type="cofactor">
    <cofactor evidence="1">
        <name>Zn(2+)</name>
        <dbReference type="ChEBI" id="CHEBI:29105"/>
    </cofactor>
</comment>
<sequence>NPKGEDQPNKKYYDPRVWLRAGQTSMIARLEKAFQELNAIDVL</sequence>
<accession>W1Y8B1</accession>
<feature type="non-terminal residue" evidence="5">
    <location>
        <position position="1"/>
    </location>
</feature>
<dbReference type="InterPro" id="IPR013785">
    <property type="entry name" value="Aldolase_TIM"/>
</dbReference>
<keyword evidence="4" id="KW-0456">Lyase</keyword>
<keyword evidence="2" id="KW-0479">Metal-binding</keyword>
<comment type="caution">
    <text evidence="5">The sequence shown here is derived from an EMBL/GenBank/DDBJ whole genome shotgun (WGS) entry which is preliminary data.</text>
</comment>
<dbReference type="PANTHER" id="PTHR30559:SF0">
    <property type="entry name" value="FRUCTOSE-BISPHOSPHATE ALDOLASE"/>
    <property type="match status" value="1"/>
</dbReference>
<dbReference type="GO" id="GO:0008270">
    <property type="term" value="F:zinc ion binding"/>
    <property type="evidence" value="ECO:0007669"/>
    <property type="project" value="TreeGrafter"/>
</dbReference>
<reference evidence="5" key="1">
    <citation type="submission" date="2013-12" db="EMBL/GenBank/DDBJ databases">
        <title>A Varibaculum cambriense genome reconstructed from a premature infant gut community with otherwise low bacterial novelty that shifts toward anaerobic metabolism during the third week of life.</title>
        <authorList>
            <person name="Brown C.T."/>
            <person name="Sharon I."/>
            <person name="Thomas B.C."/>
            <person name="Castelle C.J."/>
            <person name="Morowitz M.J."/>
            <person name="Banfield J.F."/>
        </authorList>
    </citation>
    <scope>NUCLEOTIDE SEQUENCE</scope>
</reference>
<proteinExistence type="predicted"/>
<dbReference type="GO" id="GO:0005829">
    <property type="term" value="C:cytosol"/>
    <property type="evidence" value="ECO:0007669"/>
    <property type="project" value="TreeGrafter"/>
</dbReference>
<dbReference type="InterPro" id="IPR006411">
    <property type="entry name" value="Fruct_bisP_bact"/>
</dbReference>
<dbReference type="SUPFAM" id="SSF51569">
    <property type="entry name" value="Aldolase"/>
    <property type="match status" value="1"/>
</dbReference>
<dbReference type="AlphaFoldDB" id="W1Y8B1"/>
<name>W1Y8B1_9ZZZZ</name>
<protein>
    <submittedName>
        <fullName evidence="5">Fructose-bisphosphate aldolase class 2</fullName>
    </submittedName>
</protein>
<gene>
    <name evidence="5" type="ORF">Q604_UNBC07308G0001</name>
</gene>
<evidence type="ECO:0000256" key="1">
    <source>
        <dbReference type="ARBA" id="ARBA00001947"/>
    </source>
</evidence>